<dbReference type="EMBL" id="GBXM01051203">
    <property type="protein sequence ID" value="JAH57374.1"/>
    <property type="molecule type" value="Transcribed_RNA"/>
</dbReference>
<accession>A0A0E9TUM2</accession>
<proteinExistence type="predicted"/>
<dbReference type="AlphaFoldDB" id="A0A0E9TUM2"/>
<evidence type="ECO:0000313" key="1">
    <source>
        <dbReference type="EMBL" id="JAH57374.1"/>
    </source>
</evidence>
<sequence>MFSTYRLLLSVVSTILEKAVHVQLEEHLVKHNLIYQFQSEFRQ</sequence>
<name>A0A0E9TUM2_ANGAN</name>
<protein>
    <submittedName>
        <fullName evidence="1">Uncharacterized protein</fullName>
    </submittedName>
</protein>
<organism evidence="1">
    <name type="scientific">Anguilla anguilla</name>
    <name type="common">European freshwater eel</name>
    <name type="synonym">Muraena anguilla</name>
    <dbReference type="NCBI Taxonomy" id="7936"/>
    <lineage>
        <taxon>Eukaryota</taxon>
        <taxon>Metazoa</taxon>
        <taxon>Chordata</taxon>
        <taxon>Craniata</taxon>
        <taxon>Vertebrata</taxon>
        <taxon>Euteleostomi</taxon>
        <taxon>Actinopterygii</taxon>
        <taxon>Neopterygii</taxon>
        <taxon>Teleostei</taxon>
        <taxon>Anguilliformes</taxon>
        <taxon>Anguillidae</taxon>
        <taxon>Anguilla</taxon>
    </lineage>
</organism>
<reference evidence="1" key="2">
    <citation type="journal article" date="2015" name="Fish Shellfish Immunol.">
        <title>Early steps in the European eel (Anguilla anguilla)-Vibrio vulnificus interaction in the gills: Role of the RtxA13 toxin.</title>
        <authorList>
            <person name="Callol A."/>
            <person name="Pajuelo D."/>
            <person name="Ebbesson L."/>
            <person name="Teles M."/>
            <person name="MacKenzie S."/>
            <person name="Amaro C."/>
        </authorList>
    </citation>
    <scope>NUCLEOTIDE SEQUENCE</scope>
</reference>
<dbReference type="EMBL" id="GBXM01052827">
    <property type="protein sequence ID" value="JAH55750.1"/>
    <property type="molecule type" value="Transcribed_RNA"/>
</dbReference>
<reference evidence="1" key="1">
    <citation type="submission" date="2014-11" db="EMBL/GenBank/DDBJ databases">
        <authorList>
            <person name="Amaro Gonzalez C."/>
        </authorList>
    </citation>
    <scope>NUCLEOTIDE SEQUENCE</scope>
</reference>